<organism evidence="1 2">
    <name type="scientific">Dreissena polymorpha</name>
    <name type="common">Zebra mussel</name>
    <name type="synonym">Mytilus polymorpha</name>
    <dbReference type="NCBI Taxonomy" id="45954"/>
    <lineage>
        <taxon>Eukaryota</taxon>
        <taxon>Metazoa</taxon>
        <taxon>Spiralia</taxon>
        <taxon>Lophotrochozoa</taxon>
        <taxon>Mollusca</taxon>
        <taxon>Bivalvia</taxon>
        <taxon>Autobranchia</taxon>
        <taxon>Heteroconchia</taxon>
        <taxon>Euheterodonta</taxon>
        <taxon>Imparidentia</taxon>
        <taxon>Neoheterodontei</taxon>
        <taxon>Myida</taxon>
        <taxon>Dreissenoidea</taxon>
        <taxon>Dreissenidae</taxon>
        <taxon>Dreissena</taxon>
    </lineage>
</organism>
<dbReference type="EMBL" id="JAIWYP010000013">
    <property type="protein sequence ID" value="KAH3715370.1"/>
    <property type="molecule type" value="Genomic_DNA"/>
</dbReference>
<dbReference type="InterPro" id="IPR002052">
    <property type="entry name" value="DNA_methylase_N6_adenine_CS"/>
</dbReference>
<reference evidence="1" key="1">
    <citation type="journal article" date="2019" name="bioRxiv">
        <title>The Genome of the Zebra Mussel, Dreissena polymorpha: A Resource for Invasive Species Research.</title>
        <authorList>
            <person name="McCartney M.A."/>
            <person name="Auch B."/>
            <person name="Kono T."/>
            <person name="Mallez S."/>
            <person name="Zhang Y."/>
            <person name="Obille A."/>
            <person name="Becker A."/>
            <person name="Abrahante J.E."/>
            <person name="Garbe J."/>
            <person name="Badalamenti J.P."/>
            <person name="Herman A."/>
            <person name="Mangelson H."/>
            <person name="Liachko I."/>
            <person name="Sullivan S."/>
            <person name="Sone E.D."/>
            <person name="Koren S."/>
            <person name="Silverstein K.A.T."/>
            <person name="Beckman K.B."/>
            <person name="Gohl D.M."/>
        </authorList>
    </citation>
    <scope>NUCLEOTIDE SEQUENCE</scope>
    <source>
        <strain evidence="1">Duluth1</strain>
        <tissue evidence="1">Whole animal</tissue>
    </source>
</reference>
<dbReference type="Gene3D" id="3.40.50.150">
    <property type="entry name" value="Vaccinia Virus protein VP39"/>
    <property type="match status" value="1"/>
</dbReference>
<gene>
    <name evidence="1" type="ORF">DPMN_058078</name>
</gene>
<dbReference type="Proteomes" id="UP000828390">
    <property type="component" value="Unassembled WGS sequence"/>
</dbReference>
<evidence type="ECO:0000313" key="2">
    <source>
        <dbReference type="Proteomes" id="UP000828390"/>
    </source>
</evidence>
<reference evidence="1" key="2">
    <citation type="submission" date="2020-11" db="EMBL/GenBank/DDBJ databases">
        <authorList>
            <person name="McCartney M.A."/>
            <person name="Auch B."/>
            <person name="Kono T."/>
            <person name="Mallez S."/>
            <person name="Becker A."/>
            <person name="Gohl D.M."/>
            <person name="Silverstein K.A.T."/>
            <person name="Koren S."/>
            <person name="Bechman K.B."/>
            <person name="Herman A."/>
            <person name="Abrahante J.E."/>
            <person name="Garbe J."/>
        </authorList>
    </citation>
    <scope>NUCLEOTIDE SEQUENCE</scope>
    <source>
        <strain evidence="1">Duluth1</strain>
        <tissue evidence="1">Whole animal</tissue>
    </source>
</reference>
<dbReference type="GO" id="GO:0032259">
    <property type="term" value="P:methylation"/>
    <property type="evidence" value="ECO:0007669"/>
    <property type="project" value="InterPro"/>
</dbReference>
<dbReference type="GO" id="GO:0008168">
    <property type="term" value="F:methyltransferase activity"/>
    <property type="evidence" value="ECO:0007669"/>
    <property type="project" value="InterPro"/>
</dbReference>
<comment type="caution">
    <text evidence="1">The sequence shown here is derived from an EMBL/GenBank/DDBJ whole genome shotgun (WGS) entry which is preliminary data.</text>
</comment>
<evidence type="ECO:0000313" key="1">
    <source>
        <dbReference type="EMBL" id="KAH3715370.1"/>
    </source>
</evidence>
<keyword evidence="2" id="KW-1185">Reference proteome</keyword>
<protein>
    <submittedName>
        <fullName evidence="1">Uncharacterized protein</fullName>
    </submittedName>
</protein>
<dbReference type="InterPro" id="IPR029063">
    <property type="entry name" value="SAM-dependent_MTases_sf"/>
</dbReference>
<name>A0A9D4HD23_DREPO</name>
<accession>A0A9D4HD23</accession>
<sequence>MENIDLELHDITDLGSEISERLKVTVDTVVMNPPFGTKHNKGCHNCSIFIVGIFMCLTTQL</sequence>
<dbReference type="GO" id="GO:0003676">
    <property type="term" value="F:nucleic acid binding"/>
    <property type="evidence" value="ECO:0007669"/>
    <property type="project" value="InterPro"/>
</dbReference>
<dbReference type="PROSITE" id="PS00092">
    <property type="entry name" value="N6_MTASE"/>
    <property type="match status" value="1"/>
</dbReference>
<dbReference type="AlphaFoldDB" id="A0A9D4HD23"/>
<proteinExistence type="predicted"/>